<keyword evidence="8" id="KW-0802">TPR repeat</keyword>
<dbReference type="PROSITE" id="PS50005">
    <property type="entry name" value="TPR"/>
    <property type="match status" value="1"/>
</dbReference>
<evidence type="ECO:0000313" key="14">
    <source>
        <dbReference type="Proteomes" id="UP000320643"/>
    </source>
</evidence>
<keyword evidence="4" id="KW-0808">Transferase</keyword>
<feature type="coiled-coil region" evidence="9">
    <location>
        <begin position="409"/>
        <end position="439"/>
    </location>
</feature>
<evidence type="ECO:0000256" key="11">
    <source>
        <dbReference type="SAM" id="SignalP"/>
    </source>
</evidence>
<keyword evidence="10" id="KW-1133">Transmembrane helix</keyword>
<feature type="repeat" description="TPR" evidence="8">
    <location>
        <begin position="69"/>
        <end position="102"/>
    </location>
</feature>
<keyword evidence="10" id="KW-0812">Transmembrane</keyword>
<keyword evidence="7" id="KW-0067">ATP-binding</keyword>
<dbReference type="SMART" id="SM00028">
    <property type="entry name" value="TPR"/>
    <property type="match status" value="4"/>
</dbReference>
<dbReference type="GO" id="GO:0004673">
    <property type="term" value="F:protein histidine kinase activity"/>
    <property type="evidence" value="ECO:0007669"/>
    <property type="project" value="UniProtKB-EC"/>
</dbReference>
<evidence type="ECO:0000256" key="6">
    <source>
        <dbReference type="ARBA" id="ARBA00022777"/>
    </source>
</evidence>
<name>A0A552V5Z5_9FLAO</name>
<dbReference type="Proteomes" id="UP000320643">
    <property type="component" value="Unassembled WGS sequence"/>
</dbReference>
<keyword evidence="5" id="KW-0547">Nucleotide-binding</keyword>
<dbReference type="PANTHER" id="PTHR41523">
    <property type="entry name" value="TWO-COMPONENT SYSTEM SENSOR PROTEIN"/>
    <property type="match status" value="1"/>
</dbReference>
<dbReference type="InterPro" id="IPR019734">
    <property type="entry name" value="TPR_rpt"/>
</dbReference>
<dbReference type="GO" id="GO:0005524">
    <property type="term" value="F:ATP binding"/>
    <property type="evidence" value="ECO:0007669"/>
    <property type="project" value="UniProtKB-KW"/>
</dbReference>
<gene>
    <name evidence="13" type="ORF">FMM05_06630</name>
</gene>
<dbReference type="Gene3D" id="3.30.450.20">
    <property type="entry name" value="PAS domain"/>
    <property type="match status" value="1"/>
</dbReference>
<dbReference type="EC" id="2.7.13.3" evidence="2"/>
<dbReference type="InterPro" id="IPR011495">
    <property type="entry name" value="Sig_transdc_His_kin_sub2_dim/P"/>
</dbReference>
<keyword evidence="10" id="KW-0472">Membrane</keyword>
<evidence type="ECO:0000256" key="7">
    <source>
        <dbReference type="ARBA" id="ARBA00022840"/>
    </source>
</evidence>
<dbReference type="InterPro" id="IPR005467">
    <property type="entry name" value="His_kinase_dom"/>
</dbReference>
<keyword evidence="6" id="KW-0418">Kinase</keyword>
<evidence type="ECO:0000256" key="9">
    <source>
        <dbReference type="SAM" id="Coils"/>
    </source>
</evidence>
<evidence type="ECO:0000256" key="10">
    <source>
        <dbReference type="SAM" id="Phobius"/>
    </source>
</evidence>
<dbReference type="InterPro" id="IPR003594">
    <property type="entry name" value="HATPase_dom"/>
</dbReference>
<dbReference type="Pfam" id="PF02518">
    <property type="entry name" value="HATPase_c"/>
    <property type="match status" value="1"/>
</dbReference>
<dbReference type="InterPro" id="IPR036890">
    <property type="entry name" value="HATPase_C_sf"/>
</dbReference>
<protein>
    <recommendedName>
        <fullName evidence="2">histidine kinase</fullName>
        <ecNumber evidence="2">2.7.13.3</ecNumber>
    </recommendedName>
</protein>
<comment type="catalytic activity">
    <reaction evidence="1">
        <text>ATP + protein L-histidine = ADP + protein N-phospho-L-histidine.</text>
        <dbReference type="EC" id="2.7.13.3"/>
    </reaction>
</comment>
<proteinExistence type="predicted"/>
<dbReference type="RefSeq" id="WP_143372557.1">
    <property type="nucleotide sequence ID" value="NZ_VJVZ01000003.1"/>
</dbReference>
<evidence type="ECO:0000256" key="1">
    <source>
        <dbReference type="ARBA" id="ARBA00000085"/>
    </source>
</evidence>
<dbReference type="Gene3D" id="3.30.565.10">
    <property type="entry name" value="Histidine kinase-like ATPase, C-terminal domain"/>
    <property type="match status" value="1"/>
</dbReference>
<dbReference type="OrthoDB" id="9767435at2"/>
<evidence type="ECO:0000256" key="2">
    <source>
        <dbReference type="ARBA" id="ARBA00012438"/>
    </source>
</evidence>
<evidence type="ECO:0000256" key="3">
    <source>
        <dbReference type="ARBA" id="ARBA00022553"/>
    </source>
</evidence>
<keyword evidence="11" id="KW-0732">Signal</keyword>
<evidence type="ECO:0000259" key="12">
    <source>
        <dbReference type="PROSITE" id="PS50109"/>
    </source>
</evidence>
<dbReference type="InterPro" id="IPR011990">
    <property type="entry name" value="TPR-like_helical_dom_sf"/>
</dbReference>
<dbReference type="AlphaFoldDB" id="A0A552V5Z5"/>
<evidence type="ECO:0000313" key="13">
    <source>
        <dbReference type="EMBL" id="TRW25893.1"/>
    </source>
</evidence>
<feature type="signal peptide" evidence="11">
    <location>
        <begin position="1"/>
        <end position="29"/>
    </location>
</feature>
<keyword evidence="3" id="KW-0597">Phosphoprotein</keyword>
<dbReference type="PROSITE" id="PS50109">
    <property type="entry name" value="HIS_KIN"/>
    <property type="match status" value="1"/>
</dbReference>
<dbReference type="Pfam" id="PF13181">
    <property type="entry name" value="TPR_8"/>
    <property type="match status" value="1"/>
</dbReference>
<evidence type="ECO:0000256" key="8">
    <source>
        <dbReference type="PROSITE-ProRule" id="PRU00339"/>
    </source>
</evidence>
<evidence type="ECO:0000256" key="5">
    <source>
        <dbReference type="ARBA" id="ARBA00022741"/>
    </source>
</evidence>
<keyword evidence="9" id="KW-0175">Coiled coil</keyword>
<keyword evidence="14" id="KW-1185">Reference proteome</keyword>
<organism evidence="13 14">
    <name type="scientific">Flavobacterium zepuense</name>
    <dbReference type="NCBI Taxonomy" id="2593302"/>
    <lineage>
        <taxon>Bacteria</taxon>
        <taxon>Pseudomonadati</taxon>
        <taxon>Bacteroidota</taxon>
        <taxon>Flavobacteriia</taxon>
        <taxon>Flavobacteriales</taxon>
        <taxon>Flavobacteriaceae</taxon>
        <taxon>Flavobacterium</taxon>
    </lineage>
</organism>
<dbReference type="Pfam" id="PF07568">
    <property type="entry name" value="HisKA_2"/>
    <property type="match status" value="1"/>
</dbReference>
<dbReference type="Gene3D" id="1.25.40.10">
    <property type="entry name" value="Tetratricopeptide repeat domain"/>
    <property type="match status" value="2"/>
</dbReference>
<evidence type="ECO:0000256" key="4">
    <source>
        <dbReference type="ARBA" id="ARBA00022679"/>
    </source>
</evidence>
<comment type="caution">
    <text evidence="13">The sequence shown here is derived from an EMBL/GenBank/DDBJ whole genome shotgun (WGS) entry which is preliminary data.</text>
</comment>
<accession>A0A552V5Z5</accession>
<reference evidence="13 14" key="1">
    <citation type="submission" date="2019-07" db="EMBL/GenBank/DDBJ databases">
        <title>Flavobacterium sp. nov., isolated from glacier ice.</title>
        <authorList>
            <person name="Liu Q."/>
            <person name="Xin Y.-H."/>
        </authorList>
    </citation>
    <scope>NUCLEOTIDE SEQUENCE [LARGE SCALE GENOMIC DNA]</scope>
    <source>
        <strain evidence="13 14">ZT4R6</strain>
    </source>
</reference>
<dbReference type="SMART" id="SM00387">
    <property type="entry name" value="HATPase_c"/>
    <property type="match status" value="1"/>
</dbReference>
<dbReference type="PANTHER" id="PTHR41523:SF8">
    <property type="entry name" value="ETHYLENE RESPONSE SENSOR PROTEIN"/>
    <property type="match status" value="1"/>
</dbReference>
<feature type="transmembrane region" description="Helical" evidence="10">
    <location>
        <begin position="390"/>
        <end position="409"/>
    </location>
</feature>
<dbReference type="SUPFAM" id="SSF55874">
    <property type="entry name" value="ATPase domain of HSP90 chaperone/DNA topoisomerase II/histidine kinase"/>
    <property type="match status" value="1"/>
</dbReference>
<dbReference type="SUPFAM" id="SSF48452">
    <property type="entry name" value="TPR-like"/>
    <property type="match status" value="2"/>
</dbReference>
<sequence>MNTKAYICTVFYANLLGVLLLLCTMQSLAQTQDQDNTQDLTILSKAPELAAMQQQVKLYEQAKDWPNTIDALRSIAMYYIHIRDFSPALPYLQKALTLANNHARQKSPEVLSDISYFYGYNEDYVNSLNYAIKALKLAENMHLNNAVMCTVYQKAAMAYSSASQYNNAVTYSKKAVQFAEKTQDKNLIVHGYFTLVENLAQVHHDAEAINRLKELEQKYPSSDPEFNFDLNYYFTNIYIRANNKEKARFYFKRLLAIDRTVSESPQHIQMFYPTVFHYYSYTGEYNLAKPFLVKQAEMLKKNFNLTQITKNEEFLFMADSASGNYLSAIGHYQQFHKWKDSLFSVDRDKKMKELDIAYKTEKKDKDIKLLQQNSRLKDTTISNQATIRNITIGGIIVLLLLLIVTYSRYQIKQKSNKKLEAQREEINRQNDILRQLVNEKEWLLREIHHRVKNNLQIVISLLNTQSAYLENKDALLAIQNSQNRMHAMSLIHQKLYQTENLSSIDMSWYIHELVNYLKDSFDIASKIKYVLNTEPIELDVAQAVPLGLILNEAISNAIKYAFPNDAKGTINIELKEIETCKYMLRISDNGIGLSPGFETEERDSLGMNLMMGLTEQMDGSFNIASNNGVVVTINFIKRKADV</sequence>
<feature type="domain" description="Histidine kinase" evidence="12">
    <location>
        <begin position="446"/>
        <end position="639"/>
    </location>
</feature>
<feature type="chain" id="PRO_5021938547" description="histidine kinase" evidence="11">
    <location>
        <begin position="30"/>
        <end position="642"/>
    </location>
</feature>
<dbReference type="EMBL" id="VJVZ01000003">
    <property type="protein sequence ID" value="TRW25893.1"/>
    <property type="molecule type" value="Genomic_DNA"/>
</dbReference>